<protein>
    <submittedName>
        <fullName evidence="4">DedD protein</fullName>
    </submittedName>
</protein>
<evidence type="ECO:0000313" key="5">
    <source>
        <dbReference type="Proteomes" id="UP000587070"/>
    </source>
</evidence>
<dbReference type="InterPro" id="IPR007730">
    <property type="entry name" value="SPOR-like_dom"/>
</dbReference>
<reference evidence="4 5" key="1">
    <citation type="submission" date="2020-08" db="EMBL/GenBank/DDBJ databases">
        <title>Genome sequencing of Purple Non-Sulfur Bacteria from various extreme environments.</title>
        <authorList>
            <person name="Mayer M."/>
        </authorList>
    </citation>
    <scope>NUCLEOTIDE SEQUENCE [LARGE SCALE GENOMIC DNA]</scope>
    <source>
        <strain evidence="4 5">2761</strain>
    </source>
</reference>
<name>A0A840G6Y9_RHOTE</name>
<dbReference type="Proteomes" id="UP000587070">
    <property type="component" value="Unassembled WGS sequence"/>
</dbReference>
<dbReference type="GO" id="GO:0032153">
    <property type="term" value="C:cell division site"/>
    <property type="evidence" value="ECO:0007669"/>
    <property type="project" value="TreeGrafter"/>
</dbReference>
<feature type="compositionally biased region" description="Pro residues" evidence="1">
    <location>
        <begin position="85"/>
        <end position="99"/>
    </location>
</feature>
<dbReference type="InterPro" id="IPR036680">
    <property type="entry name" value="SPOR-like_sf"/>
</dbReference>
<dbReference type="GO" id="GO:0042834">
    <property type="term" value="F:peptidoglycan binding"/>
    <property type="evidence" value="ECO:0007669"/>
    <property type="project" value="InterPro"/>
</dbReference>
<keyword evidence="5" id="KW-1185">Reference proteome</keyword>
<evidence type="ECO:0000259" key="3">
    <source>
        <dbReference type="PROSITE" id="PS51724"/>
    </source>
</evidence>
<dbReference type="AlphaFoldDB" id="A0A840G6Y9"/>
<feature type="compositionally biased region" description="Low complexity" evidence="1">
    <location>
        <begin position="66"/>
        <end position="84"/>
    </location>
</feature>
<evidence type="ECO:0000256" key="1">
    <source>
        <dbReference type="SAM" id="MobiDB-lite"/>
    </source>
</evidence>
<dbReference type="PANTHER" id="PTHR38687:SF1">
    <property type="entry name" value="CELL DIVISION PROTEIN DEDD"/>
    <property type="match status" value="1"/>
</dbReference>
<dbReference type="PROSITE" id="PS51724">
    <property type="entry name" value="SPOR"/>
    <property type="match status" value="1"/>
</dbReference>
<dbReference type="PANTHER" id="PTHR38687">
    <property type="entry name" value="CELL DIVISION PROTEIN DEDD-RELATED"/>
    <property type="match status" value="1"/>
</dbReference>
<dbReference type="GO" id="GO:0030428">
    <property type="term" value="C:cell septum"/>
    <property type="evidence" value="ECO:0007669"/>
    <property type="project" value="TreeGrafter"/>
</dbReference>
<dbReference type="InterPro" id="IPR052521">
    <property type="entry name" value="Cell_div_SPOR-domain"/>
</dbReference>
<feature type="domain" description="SPOR" evidence="3">
    <location>
        <begin position="203"/>
        <end position="282"/>
    </location>
</feature>
<keyword evidence="2" id="KW-0812">Transmembrane</keyword>
<organism evidence="4 5">
    <name type="scientific">Rhodocyclus tenuis</name>
    <name type="common">Rhodospirillum tenue</name>
    <dbReference type="NCBI Taxonomy" id="1066"/>
    <lineage>
        <taxon>Bacteria</taxon>
        <taxon>Pseudomonadati</taxon>
        <taxon>Pseudomonadota</taxon>
        <taxon>Betaproteobacteria</taxon>
        <taxon>Rhodocyclales</taxon>
        <taxon>Rhodocyclaceae</taxon>
        <taxon>Rhodocyclus</taxon>
    </lineage>
</organism>
<feature type="transmembrane region" description="Helical" evidence="2">
    <location>
        <begin position="19"/>
        <end position="37"/>
    </location>
</feature>
<comment type="caution">
    <text evidence="4">The sequence shown here is derived from an EMBL/GenBank/DDBJ whole genome shotgun (WGS) entry which is preliminary data.</text>
</comment>
<dbReference type="Gene3D" id="3.30.70.1070">
    <property type="entry name" value="Sporulation related repeat"/>
    <property type="match status" value="1"/>
</dbReference>
<keyword evidence="2" id="KW-1133">Transmembrane helix</keyword>
<feature type="compositionally biased region" description="Basic and acidic residues" evidence="1">
    <location>
        <begin position="111"/>
        <end position="186"/>
    </location>
</feature>
<dbReference type="Pfam" id="PF05036">
    <property type="entry name" value="SPOR"/>
    <property type="match status" value="1"/>
</dbReference>
<dbReference type="SUPFAM" id="SSF110997">
    <property type="entry name" value="Sporulation related repeat"/>
    <property type="match status" value="1"/>
</dbReference>
<evidence type="ECO:0000313" key="4">
    <source>
        <dbReference type="EMBL" id="MBB4248123.1"/>
    </source>
</evidence>
<evidence type="ECO:0000256" key="2">
    <source>
        <dbReference type="SAM" id="Phobius"/>
    </source>
</evidence>
<feature type="compositionally biased region" description="Low complexity" evidence="1">
    <location>
        <begin position="100"/>
        <end position="110"/>
    </location>
</feature>
<dbReference type="RefSeq" id="WP_153117268.1">
    <property type="nucleotide sequence ID" value="NZ_JACIGE010000009.1"/>
</dbReference>
<keyword evidence="2" id="KW-0472">Membrane</keyword>
<feature type="region of interest" description="Disordered" evidence="1">
    <location>
        <begin position="59"/>
        <end position="186"/>
    </location>
</feature>
<gene>
    <name evidence="4" type="ORF">GGD90_002514</name>
</gene>
<accession>A0A840G6Y9</accession>
<dbReference type="OrthoDB" id="5298834at2"/>
<sequence length="282" mass="29093">MTDTSDAQLPLKKRARRRLVGAVAFAGLAAFVLPMVMDEEPKVPAQDVQIRIPSLDQPAFEPGKLAASPATKAAPAASPAQPELRSPPAPLPAPIPASPPEVVKPAVAEKAAAKPVEKPVEKAAEKPVAKPEAAAEKTAARPSAKEPAKETAKEGVKDAGKDTAKANARATDKAAEKAAEKPTDDARRAAAILGDKAAPAASSAAASAHVVLIGAFANPANVKQLQSKLGEIGVKTYTEPLESPQGLKTRLRAGPFNNRDAAEKALERMKRIGVNGVVAAKQ</sequence>
<proteinExistence type="predicted"/>
<dbReference type="EMBL" id="JACIGE010000009">
    <property type="protein sequence ID" value="MBB4248123.1"/>
    <property type="molecule type" value="Genomic_DNA"/>
</dbReference>
<dbReference type="GO" id="GO:0032506">
    <property type="term" value="P:cytokinetic process"/>
    <property type="evidence" value="ECO:0007669"/>
    <property type="project" value="TreeGrafter"/>
</dbReference>